<dbReference type="RefSeq" id="WP_116976368.1">
    <property type="nucleotide sequence ID" value="NZ_QPMM01000007.1"/>
</dbReference>
<dbReference type="EMBL" id="QPMM01000007">
    <property type="protein sequence ID" value="RFS21798.1"/>
    <property type="molecule type" value="Genomic_DNA"/>
</dbReference>
<keyword evidence="3" id="KW-1185">Reference proteome</keyword>
<name>A0A3E1Y8P9_9BACT</name>
<accession>A0A3E1Y8P9</accession>
<dbReference type="InterPro" id="IPR036866">
    <property type="entry name" value="RibonucZ/Hydroxyglut_hydro"/>
</dbReference>
<dbReference type="InterPro" id="IPR001279">
    <property type="entry name" value="Metallo-B-lactamas"/>
</dbReference>
<sequence length="248" mass="27550">MKVQRLGWAGAKITTANRTILIDAVENFSNGKYFVIDNPDASYRFSHEEKADYIMITHIHKDHYDKDLILKMLKPDGKIIASSSFADILKEDGLTQILSLELDEPFTDGKVSITPVFAMDGIGEKQVSWVVEHGNHRILHGGDTIWHNQFWAIGKKYQSFNAVLLPVNGTIMRFVKPASPVPGTLTPLQAVTAAHILNAATLIPIHYGFNKPGVYEEYPDVVGNLKTAASEQSVDISFLKAGEAMEWN</sequence>
<dbReference type="GO" id="GO:0016787">
    <property type="term" value="F:hydrolase activity"/>
    <property type="evidence" value="ECO:0007669"/>
    <property type="project" value="UniProtKB-KW"/>
</dbReference>
<dbReference type="Proteomes" id="UP000260644">
    <property type="component" value="Unassembled WGS sequence"/>
</dbReference>
<comment type="caution">
    <text evidence="2">The sequence shown here is derived from an EMBL/GenBank/DDBJ whole genome shotgun (WGS) entry which is preliminary data.</text>
</comment>
<dbReference type="Gene3D" id="3.60.15.10">
    <property type="entry name" value="Ribonuclease Z/Hydroxyacylglutathione hydrolase-like"/>
    <property type="match status" value="1"/>
</dbReference>
<dbReference type="InterPro" id="IPR050114">
    <property type="entry name" value="UPF0173_UPF0282_UlaG_hydrolase"/>
</dbReference>
<keyword evidence="2" id="KW-0378">Hydrolase</keyword>
<dbReference type="PANTHER" id="PTHR43546">
    <property type="entry name" value="UPF0173 METAL-DEPENDENT HYDROLASE MJ1163-RELATED"/>
    <property type="match status" value="1"/>
</dbReference>
<dbReference type="SMART" id="SM00849">
    <property type="entry name" value="Lactamase_B"/>
    <property type="match status" value="1"/>
</dbReference>
<evidence type="ECO:0000313" key="2">
    <source>
        <dbReference type="EMBL" id="RFS21798.1"/>
    </source>
</evidence>
<dbReference type="Pfam" id="PF12706">
    <property type="entry name" value="Lactamase_B_2"/>
    <property type="match status" value="1"/>
</dbReference>
<evidence type="ECO:0000313" key="3">
    <source>
        <dbReference type="Proteomes" id="UP000260644"/>
    </source>
</evidence>
<gene>
    <name evidence="2" type="ORF">DVR12_14155</name>
</gene>
<feature type="domain" description="Metallo-beta-lactamase" evidence="1">
    <location>
        <begin position="6"/>
        <end position="195"/>
    </location>
</feature>
<dbReference type="PANTHER" id="PTHR43546:SF3">
    <property type="entry name" value="UPF0173 METAL-DEPENDENT HYDROLASE MJ1163"/>
    <property type="match status" value="1"/>
</dbReference>
<proteinExistence type="predicted"/>
<organism evidence="2 3">
    <name type="scientific">Chitinophaga silvatica</name>
    <dbReference type="NCBI Taxonomy" id="2282649"/>
    <lineage>
        <taxon>Bacteria</taxon>
        <taxon>Pseudomonadati</taxon>
        <taxon>Bacteroidota</taxon>
        <taxon>Chitinophagia</taxon>
        <taxon>Chitinophagales</taxon>
        <taxon>Chitinophagaceae</taxon>
        <taxon>Chitinophaga</taxon>
    </lineage>
</organism>
<dbReference type="AlphaFoldDB" id="A0A3E1Y8P9"/>
<dbReference type="SUPFAM" id="SSF56281">
    <property type="entry name" value="Metallo-hydrolase/oxidoreductase"/>
    <property type="match status" value="1"/>
</dbReference>
<evidence type="ECO:0000259" key="1">
    <source>
        <dbReference type="SMART" id="SM00849"/>
    </source>
</evidence>
<dbReference type="OrthoDB" id="9805728at2"/>
<reference evidence="2 3" key="1">
    <citation type="submission" date="2018-07" db="EMBL/GenBank/DDBJ databases">
        <title>Chitinophaga K2CV101002-2 sp. nov., isolated from a monsoon evergreen broad-leaved forest soil.</title>
        <authorList>
            <person name="Lv Y."/>
        </authorList>
    </citation>
    <scope>NUCLEOTIDE SEQUENCE [LARGE SCALE GENOMIC DNA]</scope>
    <source>
        <strain evidence="2 3">GDMCC 1.1288</strain>
    </source>
</reference>
<protein>
    <submittedName>
        <fullName evidence="2">MBL fold metallo-hydrolase</fullName>
    </submittedName>
</protein>